<dbReference type="Proteomes" id="UP000192366">
    <property type="component" value="Unassembled WGS sequence"/>
</dbReference>
<reference evidence="2 3" key="1">
    <citation type="submission" date="2017-02" db="EMBL/GenBank/DDBJ databases">
        <title>The new phylogeny of genus Mycobacterium.</title>
        <authorList>
            <person name="Tortoli E."/>
            <person name="Trovato A."/>
            <person name="Cirillo D.M."/>
        </authorList>
    </citation>
    <scope>NUCLEOTIDE SEQUENCE [LARGE SCALE GENOMIC DNA]</scope>
    <source>
        <strain evidence="2 3">DSM 45578</strain>
    </source>
</reference>
<dbReference type="STRING" id="564198.BST17_01865"/>
<proteinExistence type="predicted"/>
<dbReference type="EMBL" id="MVHJ01000001">
    <property type="protein sequence ID" value="ORA07234.1"/>
    <property type="molecule type" value="Genomic_DNA"/>
</dbReference>
<accession>A0A1W9Z4L5</accession>
<gene>
    <name evidence="2" type="ORF">BST17_01865</name>
</gene>
<name>A0A1W9Z4L5_MYCBA</name>
<protein>
    <submittedName>
        <fullName evidence="2">Uncharacterized protein</fullName>
    </submittedName>
</protein>
<sequence>MIIPARDDADPWRATNRVWTAITFLTARRRDARIHGVPMRDTYYNILRFIQEPRDDSAAAGWSREAQGRGGYGA</sequence>
<feature type="region of interest" description="Disordered" evidence="1">
    <location>
        <begin position="55"/>
        <end position="74"/>
    </location>
</feature>
<evidence type="ECO:0000256" key="1">
    <source>
        <dbReference type="SAM" id="MobiDB-lite"/>
    </source>
</evidence>
<evidence type="ECO:0000313" key="3">
    <source>
        <dbReference type="Proteomes" id="UP000192366"/>
    </source>
</evidence>
<dbReference type="AlphaFoldDB" id="A0A1W9Z4L5"/>
<comment type="caution">
    <text evidence="2">The sequence shown here is derived from an EMBL/GenBank/DDBJ whole genome shotgun (WGS) entry which is preliminary data.</text>
</comment>
<evidence type="ECO:0000313" key="2">
    <source>
        <dbReference type="EMBL" id="ORA07234.1"/>
    </source>
</evidence>
<keyword evidence="3" id="KW-1185">Reference proteome</keyword>
<organism evidence="2 3">
    <name type="scientific">Mycolicibacterium bacteremicum</name>
    <name type="common">Mycobacterium bacteremicum</name>
    <dbReference type="NCBI Taxonomy" id="564198"/>
    <lineage>
        <taxon>Bacteria</taxon>
        <taxon>Bacillati</taxon>
        <taxon>Actinomycetota</taxon>
        <taxon>Actinomycetes</taxon>
        <taxon>Mycobacteriales</taxon>
        <taxon>Mycobacteriaceae</taxon>
        <taxon>Mycolicibacterium</taxon>
    </lineage>
</organism>
<dbReference type="OrthoDB" id="4922445at2"/>